<evidence type="ECO:0000313" key="1">
    <source>
        <dbReference type="EMBL" id="MED6127867.1"/>
    </source>
</evidence>
<keyword evidence="2" id="KW-1185">Reference proteome</keyword>
<dbReference type="SUPFAM" id="SSF54001">
    <property type="entry name" value="Cysteine proteinases"/>
    <property type="match status" value="1"/>
</dbReference>
<comment type="caution">
    <text evidence="1">The sequence shown here is derived from an EMBL/GenBank/DDBJ whole genome shotgun (WGS) entry which is preliminary data.</text>
</comment>
<accession>A0ABU6RUQ5</accession>
<sequence length="343" mass="39503">MKRLLSCIIVHHRHSEEGYLTPQIDKFSGQPLINVLGEHLHLGVHGFKVTRDMDLNIVDTLLFKYLFSEGHAGDESIVMMRELYLRRRQIETLILGNRIDVGVVDMVAMRNACSLQHLRNPTFWCLPSRFADDVSHGMTTEFLVENYAPFWLKPSRFLNRPIGFNIYNLGFDEITLLVTVSCFDWTQPRNVNLIFIPAEDLFRHWYCIVIDFGNKKAFLLDTWPDYKMQLERFALAKSLLVKLNEIIHGPLFAQVTTYSVPEIKDWEIEVVDGIPNCDDGECSPTWVISWLDPLGYFSSKGHSGVLQDDSIRARTAISLAGGPFNIYGRMLRDSAEHWHKELS</sequence>
<dbReference type="Proteomes" id="UP001341840">
    <property type="component" value="Unassembled WGS sequence"/>
</dbReference>
<reference evidence="1 2" key="1">
    <citation type="journal article" date="2023" name="Plants (Basel)">
        <title>Bridging the Gap: Combining Genomics and Transcriptomics Approaches to Understand Stylosanthes scabra, an Orphan Legume from the Brazilian Caatinga.</title>
        <authorList>
            <person name="Ferreira-Neto J.R.C."/>
            <person name="da Silva M.D."/>
            <person name="Binneck E."/>
            <person name="de Melo N.F."/>
            <person name="da Silva R.H."/>
            <person name="de Melo A.L.T.M."/>
            <person name="Pandolfi V."/>
            <person name="Bustamante F.O."/>
            <person name="Brasileiro-Vidal A.C."/>
            <person name="Benko-Iseppon A.M."/>
        </authorList>
    </citation>
    <scope>NUCLEOTIDE SEQUENCE [LARGE SCALE GENOMIC DNA]</scope>
    <source>
        <tissue evidence="1">Leaves</tissue>
    </source>
</reference>
<name>A0ABU6RUQ5_9FABA</name>
<proteinExistence type="predicted"/>
<evidence type="ECO:0000313" key="2">
    <source>
        <dbReference type="Proteomes" id="UP001341840"/>
    </source>
</evidence>
<organism evidence="1 2">
    <name type="scientific">Stylosanthes scabra</name>
    <dbReference type="NCBI Taxonomy" id="79078"/>
    <lineage>
        <taxon>Eukaryota</taxon>
        <taxon>Viridiplantae</taxon>
        <taxon>Streptophyta</taxon>
        <taxon>Embryophyta</taxon>
        <taxon>Tracheophyta</taxon>
        <taxon>Spermatophyta</taxon>
        <taxon>Magnoliopsida</taxon>
        <taxon>eudicotyledons</taxon>
        <taxon>Gunneridae</taxon>
        <taxon>Pentapetalae</taxon>
        <taxon>rosids</taxon>
        <taxon>fabids</taxon>
        <taxon>Fabales</taxon>
        <taxon>Fabaceae</taxon>
        <taxon>Papilionoideae</taxon>
        <taxon>50 kb inversion clade</taxon>
        <taxon>dalbergioids sensu lato</taxon>
        <taxon>Dalbergieae</taxon>
        <taxon>Pterocarpus clade</taxon>
        <taxon>Stylosanthes</taxon>
    </lineage>
</organism>
<gene>
    <name evidence="1" type="ORF">PIB30_092196</name>
</gene>
<evidence type="ECO:0008006" key="3">
    <source>
        <dbReference type="Google" id="ProtNLM"/>
    </source>
</evidence>
<dbReference type="EMBL" id="JASCZI010032093">
    <property type="protein sequence ID" value="MED6127867.1"/>
    <property type="molecule type" value="Genomic_DNA"/>
</dbReference>
<dbReference type="InterPro" id="IPR038765">
    <property type="entry name" value="Papain-like_cys_pep_sf"/>
</dbReference>
<protein>
    <recommendedName>
        <fullName evidence="3">Ubiquitin-like protease family profile domain-containing protein</fullName>
    </recommendedName>
</protein>